<feature type="active site" description="Proton acceptor" evidence="13">
    <location>
        <position position="65"/>
    </location>
</feature>
<evidence type="ECO:0000256" key="9">
    <source>
        <dbReference type="ARBA" id="ARBA00022960"/>
    </source>
</evidence>
<dbReference type="AlphaFoldDB" id="A0A233V1B4"/>
<evidence type="ECO:0000256" key="8">
    <source>
        <dbReference type="ARBA" id="ARBA00022801"/>
    </source>
</evidence>
<gene>
    <name evidence="18" type="ORF">B9N55_00890</name>
</gene>
<comment type="catalytic activity">
    <reaction evidence="12">
        <text>Preferential cleavage: (Ac)2-L-Lys-D-Ala-|-D-Ala. Also transpeptidation of peptidyl-alanyl moieties that are N-acyl substituents of D-alanine.</text>
        <dbReference type="EC" id="3.4.16.4"/>
    </reaction>
</comment>
<dbReference type="GO" id="GO:0009002">
    <property type="term" value="F:serine-type D-Ala-D-Ala carboxypeptidase activity"/>
    <property type="evidence" value="ECO:0007669"/>
    <property type="project" value="UniProtKB-EC"/>
</dbReference>
<dbReference type="GO" id="GO:0009252">
    <property type="term" value="P:peptidoglycan biosynthetic process"/>
    <property type="evidence" value="ECO:0007669"/>
    <property type="project" value="UniProtKB-UniPathway"/>
</dbReference>
<dbReference type="UniPathway" id="UPA00219"/>
<feature type="domain" description="Peptidase S11 D-Ala-D-Ala carboxypeptidase A C-terminal" evidence="17">
    <location>
        <begin position="282"/>
        <end position="370"/>
    </location>
</feature>
<evidence type="ECO:0000256" key="10">
    <source>
        <dbReference type="ARBA" id="ARBA00022984"/>
    </source>
</evidence>
<feature type="active site" description="Acyl-ester intermediate" evidence="13">
    <location>
        <position position="62"/>
    </location>
</feature>
<keyword evidence="11" id="KW-0961">Cell wall biogenesis/degradation</keyword>
<evidence type="ECO:0000256" key="1">
    <source>
        <dbReference type="ARBA" id="ARBA00003217"/>
    </source>
</evidence>
<accession>A0A233V1B4</accession>
<evidence type="ECO:0000256" key="4">
    <source>
        <dbReference type="ARBA" id="ARBA00012448"/>
    </source>
</evidence>
<dbReference type="GO" id="GO:0006508">
    <property type="term" value="P:proteolysis"/>
    <property type="evidence" value="ECO:0007669"/>
    <property type="project" value="UniProtKB-KW"/>
</dbReference>
<dbReference type="SUPFAM" id="SSF56601">
    <property type="entry name" value="beta-lactamase/transpeptidase-like"/>
    <property type="match status" value="1"/>
</dbReference>
<dbReference type="InterPro" id="IPR012338">
    <property type="entry name" value="Beta-lactam/transpept-like"/>
</dbReference>
<evidence type="ECO:0000256" key="7">
    <source>
        <dbReference type="ARBA" id="ARBA00022729"/>
    </source>
</evidence>
<dbReference type="GO" id="GO:0008360">
    <property type="term" value="P:regulation of cell shape"/>
    <property type="evidence" value="ECO:0007669"/>
    <property type="project" value="UniProtKB-KW"/>
</dbReference>
<dbReference type="Gene3D" id="2.60.410.10">
    <property type="entry name" value="D-Ala-D-Ala carboxypeptidase, C-terminal domain"/>
    <property type="match status" value="1"/>
</dbReference>
<evidence type="ECO:0000256" key="15">
    <source>
        <dbReference type="RuleBase" id="RU004016"/>
    </source>
</evidence>
<evidence type="ECO:0000256" key="11">
    <source>
        <dbReference type="ARBA" id="ARBA00023316"/>
    </source>
</evidence>
<evidence type="ECO:0000256" key="2">
    <source>
        <dbReference type="ARBA" id="ARBA00004752"/>
    </source>
</evidence>
<comment type="caution">
    <text evidence="18">The sequence shown here is derived from an EMBL/GenBank/DDBJ whole genome shotgun (WGS) entry which is preliminary data.</text>
</comment>
<dbReference type="Pfam" id="PF07943">
    <property type="entry name" value="PBP5_C"/>
    <property type="match status" value="1"/>
</dbReference>
<evidence type="ECO:0000256" key="6">
    <source>
        <dbReference type="ARBA" id="ARBA00022670"/>
    </source>
</evidence>
<dbReference type="PRINTS" id="PR00725">
    <property type="entry name" value="DADACBPTASE1"/>
</dbReference>
<evidence type="ECO:0000313" key="18">
    <source>
        <dbReference type="EMBL" id="OXZ34607.1"/>
    </source>
</evidence>
<keyword evidence="6" id="KW-0645">Protease</keyword>
<evidence type="ECO:0000256" key="14">
    <source>
        <dbReference type="PIRSR" id="PIRSR618044-2"/>
    </source>
</evidence>
<dbReference type="SMART" id="SM00936">
    <property type="entry name" value="PBP5_C"/>
    <property type="match status" value="1"/>
</dbReference>
<evidence type="ECO:0000256" key="13">
    <source>
        <dbReference type="PIRSR" id="PIRSR618044-1"/>
    </source>
</evidence>
<keyword evidence="7 16" id="KW-0732">Signal</keyword>
<dbReference type="PANTHER" id="PTHR21581:SF11">
    <property type="entry name" value="D-ALANYL-D-ALANINE CARBOXYPEPTIDASE DACA"/>
    <property type="match status" value="1"/>
</dbReference>
<keyword evidence="8" id="KW-0378">Hydrolase</keyword>
<dbReference type="InterPro" id="IPR001967">
    <property type="entry name" value="Peptidase_S11_N"/>
</dbReference>
<dbReference type="InterPro" id="IPR018044">
    <property type="entry name" value="Peptidase_S11"/>
</dbReference>
<feature type="binding site" evidence="14">
    <location>
        <position position="228"/>
    </location>
    <ligand>
        <name>substrate</name>
    </ligand>
</feature>
<dbReference type="PANTHER" id="PTHR21581">
    <property type="entry name" value="D-ALANYL-D-ALANINE CARBOXYPEPTIDASE"/>
    <property type="match status" value="1"/>
</dbReference>
<feature type="signal peptide" evidence="16">
    <location>
        <begin position="1"/>
        <end position="25"/>
    </location>
</feature>
<protein>
    <recommendedName>
        <fullName evidence="4">serine-type D-Ala-D-Ala carboxypeptidase</fullName>
        <ecNumber evidence="4">3.4.16.4</ecNumber>
    </recommendedName>
</protein>
<dbReference type="EMBL" id="NDYE01000002">
    <property type="protein sequence ID" value="OXZ34607.1"/>
    <property type="molecule type" value="Genomic_DNA"/>
</dbReference>
<comment type="pathway">
    <text evidence="2">Cell wall biogenesis; peptidoglycan biosynthesis.</text>
</comment>
<dbReference type="Pfam" id="PF00768">
    <property type="entry name" value="Peptidase_S11"/>
    <property type="match status" value="1"/>
</dbReference>
<dbReference type="InterPro" id="IPR012907">
    <property type="entry name" value="Peptidase_S11_C"/>
</dbReference>
<dbReference type="Gene3D" id="3.40.710.10">
    <property type="entry name" value="DD-peptidase/beta-lactamase superfamily"/>
    <property type="match status" value="1"/>
</dbReference>
<dbReference type="RefSeq" id="WP_094207961.1">
    <property type="nucleotide sequence ID" value="NZ_NDYA01000003.1"/>
</dbReference>
<dbReference type="InterPro" id="IPR037167">
    <property type="entry name" value="Peptidase_S11_C_sf"/>
</dbReference>
<dbReference type="InterPro" id="IPR015956">
    <property type="entry name" value="Peniciliin-bd_prot_C_sf"/>
</dbReference>
<name>A0A233V1B4_FINMA</name>
<evidence type="ECO:0000259" key="17">
    <source>
        <dbReference type="SMART" id="SM00936"/>
    </source>
</evidence>
<feature type="chain" id="PRO_5030040491" description="serine-type D-Ala-D-Ala carboxypeptidase" evidence="16">
    <location>
        <begin position="26"/>
        <end position="394"/>
    </location>
</feature>
<keyword evidence="5 18" id="KW-0121">Carboxypeptidase</keyword>
<dbReference type="GO" id="GO:0071555">
    <property type="term" value="P:cell wall organization"/>
    <property type="evidence" value="ECO:0007669"/>
    <property type="project" value="UniProtKB-KW"/>
</dbReference>
<sequence length="394" mass="44284">MKSIKKIIPLMLVLAIVFQPALSKADSKLGFENKVNSYYTIEQDYSQELLNYNENKPFAIASLTKIMTYVLVMEDINANKYKLDDKIKIQTQYAKPEASTMQLKKGEELTVNDLIRGMMIVSGNDAADELAVKSEGSVGKFVERMNKKAAELELESAKFYSASGYPENDKENLMSAKDLAKLTTYTINNYPQVLNYTKTQKLVMPSRKYEAATTVPFLGKIEGVDGFKTGTTEKAGYCLITTMSLKPNNPKNKVVSVLMGAPTKYDRNTYQKIILEYVRNSFEPMNILNSEKPIETKSVNSVVDKNVEIYPTEDVSILYNTKTGLQQKVDIKKDLKAPLKKGQIVGKVVIDTGKGDKREVSLVVKKPYEKADTLTRIKRSAKYTYELLEALLVS</sequence>
<proteinExistence type="inferred from homology"/>
<dbReference type="EC" id="3.4.16.4" evidence="4"/>
<keyword evidence="10" id="KW-0573">Peptidoglycan synthesis</keyword>
<dbReference type="Proteomes" id="UP000215546">
    <property type="component" value="Unassembled WGS sequence"/>
</dbReference>
<evidence type="ECO:0000256" key="12">
    <source>
        <dbReference type="ARBA" id="ARBA00034000"/>
    </source>
</evidence>
<reference evidence="19" key="1">
    <citation type="submission" date="2017-04" db="EMBL/GenBank/DDBJ databases">
        <title>Finegoldia magna isolated from orthopedic joint implant-associated infections.</title>
        <authorList>
            <person name="Bjorklund S."/>
            <person name="Bruggemann H."/>
            <person name="Jensen A."/>
            <person name="Hellmark B."/>
            <person name="Soderquist B."/>
        </authorList>
    </citation>
    <scope>NUCLEOTIDE SEQUENCE [LARGE SCALE GENOMIC DNA]</scope>
    <source>
        <strain evidence="19">12T273</strain>
    </source>
</reference>
<evidence type="ECO:0000256" key="16">
    <source>
        <dbReference type="SAM" id="SignalP"/>
    </source>
</evidence>
<evidence type="ECO:0000256" key="5">
    <source>
        <dbReference type="ARBA" id="ARBA00022645"/>
    </source>
</evidence>
<comment type="similarity">
    <text evidence="3 15">Belongs to the peptidase S11 family.</text>
</comment>
<evidence type="ECO:0000256" key="3">
    <source>
        <dbReference type="ARBA" id="ARBA00007164"/>
    </source>
</evidence>
<comment type="function">
    <text evidence="1">Removes C-terminal D-alanyl residues from sugar-peptide cell wall precursors.</text>
</comment>
<evidence type="ECO:0000313" key="19">
    <source>
        <dbReference type="Proteomes" id="UP000215546"/>
    </source>
</evidence>
<dbReference type="SUPFAM" id="SSF69189">
    <property type="entry name" value="Penicillin-binding protein associated domain"/>
    <property type="match status" value="1"/>
</dbReference>
<feature type="active site" evidence="13">
    <location>
        <position position="122"/>
    </location>
</feature>
<organism evidence="18 19">
    <name type="scientific">Finegoldia magna</name>
    <name type="common">Peptostreptococcus magnus</name>
    <dbReference type="NCBI Taxonomy" id="1260"/>
    <lineage>
        <taxon>Bacteria</taxon>
        <taxon>Bacillati</taxon>
        <taxon>Bacillota</taxon>
        <taxon>Tissierellia</taxon>
        <taxon>Tissierellales</taxon>
        <taxon>Peptoniphilaceae</taxon>
        <taxon>Finegoldia</taxon>
    </lineage>
</organism>
<keyword evidence="9" id="KW-0133">Cell shape</keyword>